<dbReference type="AlphaFoldDB" id="A0A1Y3CKR1"/>
<dbReference type="RefSeq" id="WP_086202548.1">
    <property type="nucleotide sequence ID" value="NZ_NEGB01000001.1"/>
</dbReference>
<feature type="domain" description="Glycosyl transferase family 25" evidence="1">
    <location>
        <begin position="4"/>
        <end position="182"/>
    </location>
</feature>
<reference evidence="2 3" key="1">
    <citation type="submission" date="2017-04" db="EMBL/GenBank/DDBJ databases">
        <title>High diversity of culturable Acinetobacter species in natural soil and water ecosystems.</title>
        <authorList>
            <person name="Nemec A."/>
            <person name="Radolfova-Krizova L."/>
        </authorList>
    </citation>
    <scope>NUCLEOTIDE SEQUENCE [LARGE SCALE GENOMIC DNA]</scope>
    <source>
        <strain evidence="2 3">ANC 4999</strain>
    </source>
</reference>
<evidence type="ECO:0000313" key="3">
    <source>
        <dbReference type="Proteomes" id="UP000242765"/>
    </source>
</evidence>
<keyword evidence="3" id="KW-1185">Reference proteome</keyword>
<accession>A0A1Y3CKR1</accession>
<dbReference type="Pfam" id="PF01755">
    <property type="entry name" value="Glyco_transf_25"/>
    <property type="match status" value="1"/>
</dbReference>
<name>A0A1Y3CKR1_9GAMM</name>
<dbReference type="STRING" id="1977882.B9T28_01610"/>
<protein>
    <submittedName>
        <fullName evidence="2">Glycosyl transferase</fullName>
    </submittedName>
</protein>
<keyword evidence="2" id="KW-0808">Transferase</keyword>
<dbReference type="OrthoDB" id="9816113at2"/>
<sequence>MKVETYLINLDGSDERLKSATEQLNSEQVSFTRFAAVDGRGKPLSSFKNYNDQKAVEVMGRSLISSELGCYLSHIGCLEKFLMTDSDYLIVVEDDIRLLDGFKVTVDAMLEWLHQNPDVDWYAMNLGAKKNKMSKKLFTFEGRDLVRAYYYPIRFIGMIWSRKGAEAFLDHAKEMYMPVDNLAQSWLSQNGKGLSVWPAVVKPNGLDSDIDGAAATDSIRRNDKSGRQLSYGLKKQKRMWRDRFNAVKNMIL</sequence>
<comment type="caution">
    <text evidence="2">The sequence shown here is derived from an EMBL/GenBank/DDBJ whole genome shotgun (WGS) entry which is preliminary data.</text>
</comment>
<dbReference type="InterPro" id="IPR002654">
    <property type="entry name" value="Glyco_trans_25"/>
</dbReference>
<dbReference type="Proteomes" id="UP000242765">
    <property type="component" value="Unassembled WGS sequence"/>
</dbReference>
<evidence type="ECO:0000313" key="2">
    <source>
        <dbReference type="EMBL" id="OTG67700.1"/>
    </source>
</evidence>
<dbReference type="CDD" id="cd06532">
    <property type="entry name" value="Glyco_transf_25"/>
    <property type="match status" value="1"/>
</dbReference>
<organism evidence="2 3">
    <name type="scientific">Acinetobacter silvestris</name>
    <dbReference type="NCBI Taxonomy" id="1977882"/>
    <lineage>
        <taxon>Bacteria</taxon>
        <taxon>Pseudomonadati</taxon>
        <taxon>Pseudomonadota</taxon>
        <taxon>Gammaproteobacteria</taxon>
        <taxon>Moraxellales</taxon>
        <taxon>Moraxellaceae</taxon>
        <taxon>Acinetobacter</taxon>
    </lineage>
</organism>
<proteinExistence type="predicted"/>
<gene>
    <name evidence="2" type="ORF">B9T28_01610</name>
</gene>
<dbReference type="EMBL" id="NEGB01000001">
    <property type="protein sequence ID" value="OTG67700.1"/>
    <property type="molecule type" value="Genomic_DNA"/>
</dbReference>
<evidence type="ECO:0000259" key="1">
    <source>
        <dbReference type="Pfam" id="PF01755"/>
    </source>
</evidence>
<dbReference type="GO" id="GO:0016740">
    <property type="term" value="F:transferase activity"/>
    <property type="evidence" value="ECO:0007669"/>
    <property type="project" value="UniProtKB-KW"/>
</dbReference>